<proteinExistence type="predicted"/>
<reference evidence="2 3" key="1">
    <citation type="journal article" date="2021" name="Sci. Rep.">
        <title>The distribution of antibiotic resistance genes in chicken gut microbiota commensals.</title>
        <authorList>
            <person name="Juricova H."/>
            <person name="Matiasovicova J."/>
            <person name="Kubasova T."/>
            <person name="Cejkova D."/>
            <person name="Rychlik I."/>
        </authorList>
    </citation>
    <scope>NUCLEOTIDE SEQUENCE [LARGE SCALE GENOMIC DNA]</scope>
    <source>
        <strain evidence="2 3">An564</strain>
    </source>
</reference>
<feature type="transmembrane region" description="Helical" evidence="1">
    <location>
        <begin position="198"/>
        <end position="224"/>
    </location>
</feature>
<dbReference type="EMBL" id="JACSNR010000002">
    <property type="protein sequence ID" value="MBM6922583.1"/>
    <property type="molecule type" value="Genomic_DNA"/>
</dbReference>
<feature type="transmembrane region" description="Helical" evidence="1">
    <location>
        <begin position="136"/>
        <end position="162"/>
    </location>
</feature>
<gene>
    <name evidence="2" type="ORF">H9X81_02580</name>
</gene>
<evidence type="ECO:0000256" key="1">
    <source>
        <dbReference type="SAM" id="Phobius"/>
    </source>
</evidence>
<keyword evidence="1" id="KW-0812">Transmembrane</keyword>
<keyword evidence="1" id="KW-0472">Membrane</keyword>
<dbReference type="PANTHER" id="PTHR36434">
    <property type="entry name" value="MEMBRANE PROTEASE YUGP-RELATED"/>
    <property type="match status" value="1"/>
</dbReference>
<dbReference type="Proteomes" id="UP000724149">
    <property type="component" value="Unassembled WGS sequence"/>
</dbReference>
<comment type="caution">
    <text evidence="2">The sequence shown here is derived from an EMBL/GenBank/DDBJ whole genome shotgun (WGS) entry which is preliminary data.</text>
</comment>
<keyword evidence="3" id="KW-1185">Reference proteome</keyword>
<evidence type="ECO:0000313" key="3">
    <source>
        <dbReference type="Proteomes" id="UP000724149"/>
    </source>
</evidence>
<organism evidence="2 3">
    <name type="scientific">Hydrogenoanaerobacterium saccharovorans</name>
    <dbReference type="NCBI Taxonomy" id="474960"/>
    <lineage>
        <taxon>Bacteria</taxon>
        <taxon>Bacillati</taxon>
        <taxon>Bacillota</taxon>
        <taxon>Clostridia</taxon>
        <taxon>Eubacteriales</taxon>
        <taxon>Oscillospiraceae</taxon>
        <taxon>Hydrogenoanaerobacterium</taxon>
    </lineage>
</organism>
<evidence type="ECO:0000313" key="2">
    <source>
        <dbReference type="EMBL" id="MBM6922583.1"/>
    </source>
</evidence>
<accession>A0ABS2GKC5</accession>
<feature type="transmembrane region" description="Helical" evidence="1">
    <location>
        <begin position="6"/>
        <end position="23"/>
    </location>
</feature>
<dbReference type="InterPro" id="IPR007395">
    <property type="entry name" value="Zn_peptidase_2"/>
</dbReference>
<name>A0ABS2GKC5_9FIRM</name>
<sequence length="230" mass="25121">MFWYIDPYYFMLIVPAMLIALLAQARVSSTFNRYSRVYSHRGITAAQVARNILDENGLYDVQVQRVAGSLTDHYDPRSNVVRLSDSVYTSTSIAAIGVAAHEVGHAIQHATDYAPLTLRNAIIPVTNLGSRLSIPLIIAGLLFSAQPLVQIGILAFSLMVVFQLVTLPVEFNASNRAIRTLAADGYLDRDELAGAKSVLGAAAMTYVAALITAVAQLLRLILLFGRRDRD</sequence>
<keyword evidence="1" id="KW-1133">Transmembrane helix</keyword>
<dbReference type="RefSeq" id="WP_177502442.1">
    <property type="nucleotide sequence ID" value="NZ_JACSNR010000002.1"/>
</dbReference>
<protein>
    <submittedName>
        <fullName evidence="2">Zinc metallopeptidase</fullName>
    </submittedName>
</protein>
<dbReference type="PANTHER" id="PTHR36434:SF1">
    <property type="entry name" value="MEMBRANE PROTEASE YUGP-RELATED"/>
    <property type="match status" value="1"/>
</dbReference>
<dbReference type="Pfam" id="PF04298">
    <property type="entry name" value="Zn_peptidase_2"/>
    <property type="match status" value="1"/>
</dbReference>